<dbReference type="EC" id="3.2.1.4" evidence="10"/>
<dbReference type="Proteomes" id="UP000694865">
    <property type="component" value="Unplaced"/>
</dbReference>
<keyword evidence="5 8" id="KW-0119">Carbohydrate metabolism</keyword>
<dbReference type="InterPro" id="IPR008928">
    <property type="entry name" value="6-hairpin_glycosidase_sf"/>
</dbReference>
<keyword evidence="6 8" id="KW-0326">Glycosidase</keyword>
<evidence type="ECO:0000256" key="7">
    <source>
        <dbReference type="ARBA" id="ARBA00023326"/>
    </source>
</evidence>
<proteinExistence type="inferred from homology"/>
<comment type="catalytic activity">
    <reaction evidence="1 10">
        <text>Endohydrolysis of (1-&gt;4)-beta-D-glucosidic linkages in cellulose, lichenin and cereal beta-D-glucans.</text>
        <dbReference type="EC" id="3.2.1.4"/>
    </reaction>
</comment>
<evidence type="ECO:0000259" key="12">
    <source>
        <dbReference type="Pfam" id="PF00759"/>
    </source>
</evidence>
<feature type="active site" evidence="8">
    <location>
        <position position="474"/>
    </location>
</feature>
<evidence type="ECO:0000256" key="10">
    <source>
        <dbReference type="RuleBase" id="RU361166"/>
    </source>
</evidence>
<dbReference type="PROSITE" id="PS00592">
    <property type="entry name" value="GH9_2"/>
    <property type="match status" value="1"/>
</dbReference>
<keyword evidence="4 10" id="KW-0136">Cellulose degradation</keyword>
<evidence type="ECO:0000256" key="6">
    <source>
        <dbReference type="ARBA" id="ARBA00023295"/>
    </source>
</evidence>
<gene>
    <name evidence="14" type="primary">LOC100375334</name>
</gene>
<protein>
    <recommendedName>
        <fullName evidence="10">Endoglucanase</fullName>
        <ecNumber evidence="10">3.2.1.4</ecNumber>
    </recommendedName>
</protein>
<dbReference type="Gene3D" id="1.50.10.10">
    <property type="match status" value="1"/>
</dbReference>
<evidence type="ECO:0000313" key="14">
    <source>
        <dbReference type="RefSeq" id="XP_002738470.1"/>
    </source>
</evidence>
<dbReference type="InterPro" id="IPR018221">
    <property type="entry name" value="Glyco_hydro_9_His_AS"/>
</dbReference>
<evidence type="ECO:0000256" key="9">
    <source>
        <dbReference type="PROSITE-ProRule" id="PRU10060"/>
    </source>
</evidence>
<evidence type="ECO:0000256" key="2">
    <source>
        <dbReference type="ARBA" id="ARBA00007072"/>
    </source>
</evidence>
<keyword evidence="7 8" id="KW-0624">Polysaccharide degradation</keyword>
<evidence type="ECO:0000313" key="13">
    <source>
        <dbReference type="Proteomes" id="UP000694865"/>
    </source>
</evidence>
<keyword evidence="13" id="KW-1185">Reference proteome</keyword>
<feature type="region of interest" description="Disordered" evidence="11">
    <location>
        <begin position="78"/>
        <end position="104"/>
    </location>
</feature>
<name>A0ABM0GVV6_SACKO</name>
<evidence type="ECO:0000256" key="3">
    <source>
        <dbReference type="ARBA" id="ARBA00022801"/>
    </source>
</evidence>
<dbReference type="PANTHER" id="PTHR22298">
    <property type="entry name" value="ENDO-1,4-BETA-GLUCANASE"/>
    <property type="match status" value="1"/>
</dbReference>
<dbReference type="Pfam" id="PF00759">
    <property type="entry name" value="Glyco_hydro_9"/>
    <property type="match status" value="1"/>
</dbReference>
<keyword evidence="3 8" id="KW-0378">Hydrolase</keyword>
<feature type="domain" description="Glycoside hydrolase family 9" evidence="12">
    <location>
        <begin position="123"/>
        <end position="537"/>
    </location>
</feature>
<accession>A0ABM0GVV6</accession>
<evidence type="ECO:0000256" key="4">
    <source>
        <dbReference type="ARBA" id="ARBA00023001"/>
    </source>
</evidence>
<dbReference type="PROSITE" id="PS00698">
    <property type="entry name" value="GH9_3"/>
    <property type="match status" value="1"/>
</dbReference>
<feature type="active site" evidence="9">
    <location>
        <position position="525"/>
    </location>
</feature>
<evidence type="ECO:0000256" key="1">
    <source>
        <dbReference type="ARBA" id="ARBA00000966"/>
    </source>
</evidence>
<dbReference type="InterPro" id="IPR012341">
    <property type="entry name" value="6hp_glycosidase-like_sf"/>
</dbReference>
<evidence type="ECO:0000256" key="11">
    <source>
        <dbReference type="SAM" id="MobiDB-lite"/>
    </source>
</evidence>
<sequence length="582" mass="65060">MAFPSGTCNMLLLERSAGNERTENCLGKTGEEIVLLSNTTQCATDPKPIVVLLILIPCSVYTNIIHVDLEETREEWPWEFDPPARPAPPDLESPDKKTYEDDGDDDDLYEFRRDVHRRSTYDYGDVLHKSIQFYEAQKSGALPADHRLPWRNDSALYDSGLNGEDLTGGFYDAGDHVKFGFPMAYTTTVLTWGLLRYKDAYEAAGELENMYNIIKWATDYFIKAHPTPNELYMQVGDGRIDHSYWIRPEDMTMERPPFIVNSSNPGSDVAGETAAAFAAASIVFQEVDLAYSTELLAHALDLYSLANNYRGAYTSSYYASSNYGDELAWASAWIYYATENLTWKAEAESMYATYIDSVGNPWSFSWGTKNAGVALLMFEITQNTTYSKKLKSFVNGWLPENEFPHTPLGLAFRSEWGSLRYAAATGMLALFASDSGIRATRFKDWGKQQIDYMLGNSGRSFVVGFGVNSPQSPHHRASSCTEEVFGSTALNSPNVNPHLLVGALVGGPDSQDNYVDNRKDYVKNEVACDYNAAFQSAVADDVFTVMNIVLCLMVALQLPTSIDLLRAGYIYTTSVFRLRSEF</sequence>
<dbReference type="SUPFAM" id="SSF48208">
    <property type="entry name" value="Six-hairpin glycosidases"/>
    <property type="match status" value="1"/>
</dbReference>
<reference evidence="14" key="1">
    <citation type="submission" date="2025-08" db="UniProtKB">
        <authorList>
            <consortium name="RefSeq"/>
        </authorList>
    </citation>
    <scope>IDENTIFICATION</scope>
    <source>
        <tissue evidence="14">Testes</tissue>
    </source>
</reference>
<evidence type="ECO:0000256" key="5">
    <source>
        <dbReference type="ARBA" id="ARBA00023277"/>
    </source>
</evidence>
<feature type="active site" evidence="9">
    <location>
        <position position="516"/>
    </location>
</feature>
<organism evidence="13 14">
    <name type="scientific">Saccoglossus kowalevskii</name>
    <name type="common">Acorn worm</name>
    <dbReference type="NCBI Taxonomy" id="10224"/>
    <lineage>
        <taxon>Eukaryota</taxon>
        <taxon>Metazoa</taxon>
        <taxon>Hemichordata</taxon>
        <taxon>Enteropneusta</taxon>
        <taxon>Harrimaniidae</taxon>
        <taxon>Saccoglossus</taxon>
    </lineage>
</organism>
<dbReference type="InterPro" id="IPR001701">
    <property type="entry name" value="Glyco_hydro_9"/>
</dbReference>
<evidence type="ECO:0000256" key="8">
    <source>
        <dbReference type="PROSITE-ProRule" id="PRU10059"/>
    </source>
</evidence>
<comment type="similarity">
    <text evidence="2 8 10">Belongs to the glycosyl hydrolase 9 (cellulase E) family.</text>
</comment>
<dbReference type="RefSeq" id="XP_002738470.1">
    <property type="nucleotide sequence ID" value="XM_002738424.1"/>
</dbReference>
<dbReference type="InterPro" id="IPR033126">
    <property type="entry name" value="Glyco_hydro_9_Asp/Glu_AS"/>
</dbReference>
<dbReference type="GeneID" id="100375334"/>